<dbReference type="EMBL" id="UGIF01000006">
    <property type="protein sequence ID" value="STQ33064.1"/>
    <property type="molecule type" value="Genomic_DNA"/>
</dbReference>
<evidence type="ECO:0000313" key="1">
    <source>
        <dbReference type="EMBL" id="STQ33064.1"/>
    </source>
</evidence>
<reference evidence="1 2" key="1">
    <citation type="submission" date="2018-06" db="EMBL/GenBank/DDBJ databases">
        <authorList>
            <consortium name="Pathogen Informatics"/>
            <person name="Doyle S."/>
        </authorList>
    </citation>
    <scope>NUCLEOTIDE SEQUENCE [LARGE SCALE GENOMIC DNA]</scope>
    <source>
        <strain evidence="1 2">NCTC8129</strain>
    </source>
</reference>
<dbReference type="Proteomes" id="UP000254070">
    <property type="component" value="Unassembled WGS sequence"/>
</dbReference>
<name>A0A377MS30_9ENTE</name>
<dbReference type="RefSeq" id="WP_258863956.1">
    <property type="nucleotide sequence ID" value="NZ_UGIF01000006.1"/>
</dbReference>
<organism evidence="1 2">
    <name type="scientific">Enterococcus durans</name>
    <dbReference type="NCBI Taxonomy" id="53345"/>
    <lineage>
        <taxon>Bacteria</taxon>
        <taxon>Bacillati</taxon>
        <taxon>Bacillota</taxon>
        <taxon>Bacilli</taxon>
        <taxon>Lactobacillales</taxon>
        <taxon>Enterococcaceae</taxon>
        <taxon>Enterococcus</taxon>
    </lineage>
</organism>
<protein>
    <submittedName>
        <fullName evidence="1">Uncharacterized protein</fullName>
    </submittedName>
</protein>
<dbReference type="AlphaFoldDB" id="A0A377MS30"/>
<sequence>MEIIKATDIDRASSFFRLDLRPAWRRENIYSELFKKVKRLSLILTVPRMF</sequence>
<proteinExistence type="predicted"/>
<gene>
    <name evidence="1" type="ORF">NCTC8129_03275</name>
</gene>
<evidence type="ECO:0000313" key="2">
    <source>
        <dbReference type="Proteomes" id="UP000254070"/>
    </source>
</evidence>
<accession>A0A377MS30</accession>